<protein>
    <recommendedName>
        <fullName evidence="4">Knottin scorpion toxin-like domain-containing protein</fullName>
    </recommendedName>
</protein>
<evidence type="ECO:0008006" key="4">
    <source>
        <dbReference type="Google" id="ProtNLM"/>
    </source>
</evidence>
<feature type="chain" id="PRO_5004342473" description="Knottin scorpion toxin-like domain-containing protein" evidence="1">
    <location>
        <begin position="25"/>
        <end position="79"/>
    </location>
</feature>
<dbReference type="EMBL" id="KB870812">
    <property type="protein sequence ID" value="EOA14809.1"/>
    <property type="molecule type" value="Genomic_DNA"/>
</dbReference>
<organism evidence="2 3">
    <name type="scientific">Capsella rubella</name>
    <dbReference type="NCBI Taxonomy" id="81985"/>
    <lineage>
        <taxon>Eukaryota</taxon>
        <taxon>Viridiplantae</taxon>
        <taxon>Streptophyta</taxon>
        <taxon>Embryophyta</taxon>
        <taxon>Tracheophyta</taxon>
        <taxon>Spermatophyta</taxon>
        <taxon>Magnoliopsida</taxon>
        <taxon>eudicotyledons</taxon>
        <taxon>Gunneridae</taxon>
        <taxon>Pentapetalae</taxon>
        <taxon>rosids</taxon>
        <taxon>malvids</taxon>
        <taxon>Brassicales</taxon>
        <taxon>Brassicaceae</taxon>
        <taxon>Camelineae</taxon>
        <taxon>Capsella</taxon>
    </lineage>
</organism>
<proteinExistence type="predicted"/>
<reference evidence="3" key="1">
    <citation type="journal article" date="2013" name="Nat. Genet.">
        <title>The Capsella rubella genome and the genomic consequences of rapid mating system evolution.</title>
        <authorList>
            <person name="Slotte T."/>
            <person name="Hazzouri K.M."/>
            <person name="Agren J.A."/>
            <person name="Koenig D."/>
            <person name="Maumus F."/>
            <person name="Guo Y.L."/>
            <person name="Steige K."/>
            <person name="Platts A.E."/>
            <person name="Escobar J.S."/>
            <person name="Newman L.K."/>
            <person name="Wang W."/>
            <person name="Mandakova T."/>
            <person name="Vello E."/>
            <person name="Smith L.M."/>
            <person name="Henz S.R."/>
            <person name="Steffen J."/>
            <person name="Takuno S."/>
            <person name="Brandvain Y."/>
            <person name="Coop G."/>
            <person name="Andolfatto P."/>
            <person name="Hu T.T."/>
            <person name="Blanchette M."/>
            <person name="Clark R.M."/>
            <person name="Quesneville H."/>
            <person name="Nordborg M."/>
            <person name="Gaut B.S."/>
            <person name="Lysak M.A."/>
            <person name="Jenkins J."/>
            <person name="Grimwood J."/>
            <person name="Chapman J."/>
            <person name="Prochnik S."/>
            <person name="Shu S."/>
            <person name="Rokhsar D."/>
            <person name="Schmutz J."/>
            <person name="Weigel D."/>
            <person name="Wright S.I."/>
        </authorList>
    </citation>
    <scope>NUCLEOTIDE SEQUENCE [LARGE SCALE GENOMIC DNA]</scope>
    <source>
        <strain evidence="3">cv. Monte Gargano</strain>
    </source>
</reference>
<evidence type="ECO:0000256" key="1">
    <source>
        <dbReference type="SAM" id="SignalP"/>
    </source>
</evidence>
<evidence type="ECO:0000313" key="2">
    <source>
        <dbReference type="EMBL" id="EOA14809.1"/>
    </source>
</evidence>
<gene>
    <name evidence="2" type="ORF">CARUB_v10028116mg</name>
</gene>
<accession>R0GDL6</accession>
<sequence>MALTKNFLVLFLLTILFVTPYVHCSDKTLGIGDEQNSKSCFSRAPCVKAETQGCMAFCRKMSLTYYGECTPTHCCCLTE</sequence>
<keyword evidence="1" id="KW-0732">Signal</keyword>
<keyword evidence="3" id="KW-1185">Reference proteome</keyword>
<name>R0GDL6_9BRAS</name>
<feature type="signal peptide" evidence="1">
    <location>
        <begin position="1"/>
        <end position="24"/>
    </location>
</feature>
<dbReference type="Proteomes" id="UP000029121">
    <property type="component" value="Unassembled WGS sequence"/>
</dbReference>
<evidence type="ECO:0000313" key="3">
    <source>
        <dbReference type="Proteomes" id="UP000029121"/>
    </source>
</evidence>
<dbReference type="AlphaFoldDB" id="R0GDL6"/>